<dbReference type="InterPro" id="IPR036390">
    <property type="entry name" value="WH_DNA-bd_sf"/>
</dbReference>
<dbReference type="OrthoDB" id="8635520at2"/>
<dbReference type="PANTHER" id="PTHR33164">
    <property type="entry name" value="TRANSCRIPTIONAL REGULATOR, MARR FAMILY"/>
    <property type="match status" value="1"/>
</dbReference>
<evidence type="ECO:0000313" key="3">
    <source>
        <dbReference type="Proteomes" id="UP000275256"/>
    </source>
</evidence>
<dbReference type="GO" id="GO:0003700">
    <property type="term" value="F:DNA-binding transcription factor activity"/>
    <property type="evidence" value="ECO:0007669"/>
    <property type="project" value="InterPro"/>
</dbReference>
<gene>
    <name evidence="2" type="ORF">EAX62_07225</name>
</gene>
<sequence>MGGMVDAEPPWLSTQQQEIWRRWLRAAARITSELDTGLREFDLDLAEYEILVNLSEEAQRRVRMSELADRVRQSRSRLTHTVSRMEKQGLVTRETCTADGRGVWASLTPHGFEVLEQVAPHHVASVRRIFIDAIDPEDLSAVGRAMSSVLAVAD</sequence>
<dbReference type="Pfam" id="PF12802">
    <property type="entry name" value="MarR_2"/>
    <property type="match status" value="1"/>
</dbReference>
<dbReference type="InterPro" id="IPR039422">
    <property type="entry name" value="MarR/SlyA-like"/>
</dbReference>
<dbReference type="EMBL" id="REFW01000001">
    <property type="protein sequence ID" value="RMB62336.1"/>
    <property type="molecule type" value="Genomic_DNA"/>
</dbReference>
<dbReference type="InterPro" id="IPR000835">
    <property type="entry name" value="HTH_MarR-typ"/>
</dbReference>
<dbReference type="GO" id="GO:0006950">
    <property type="term" value="P:response to stress"/>
    <property type="evidence" value="ECO:0007669"/>
    <property type="project" value="TreeGrafter"/>
</dbReference>
<evidence type="ECO:0000259" key="1">
    <source>
        <dbReference type="PROSITE" id="PS50995"/>
    </source>
</evidence>
<evidence type="ECO:0000313" key="2">
    <source>
        <dbReference type="EMBL" id="RMB62336.1"/>
    </source>
</evidence>
<dbReference type="PANTHER" id="PTHR33164:SF99">
    <property type="entry name" value="MARR FAMILY REGULATORY PROTEIN"/>
    <property type="match status" value="1"/>
</dbReference>
<dbReference type="PROSITE" id="PS50995">
    <property type="entry name" value="HTH_MARR_2"/>
    <property type="match status" value="1"/>
</dbReference>
<dbReference type="Proteomes" id="UP000275256">
    <property type="component" value="Unassembled WGS sequence"/>
</dbReference>
<dbReference type="Gene3D" id="1.10.10.10">
    <property type="entry name" value="Winged helix-like DNA-binding domain superfamily/Winged helix DNA-binding domain"/>
    <property type="match status" value="1"/>
</dbReference>
<dbReference type="InterPro" id="IPR036388">
    <property type="entry name" value="WH-like_DNA-bd_sf"/>
</dbReference>
<proteinExistence type="predicted"/>
<keyword evidence="3" id="KW-1185">Reference proteome</keyword>
<feature type="domain" description="HTH marR-type" evidence="1">
    <location>
        <begin position="16"/>
        <end position="151"/>
    </location>
</feature>
<organism evidence="2 3">
    <name type="scientific">Tessaracoccus antarcticus</name>
    <dbReference type="NCBI Taxonomy" id="2479848"/>
    <lineage>
        <taxon>Bacteria</taxon>
        <taxon>Bacillati</taxon>
        <taxon>Actinomycetota</taxon>
        <taxon>Actinomycetes</taxon>
        <taxon>Propionibacteriales</taxon>
        <taxon>Propionibacteriaceae</taxon>
        <taxon>Tessaracoccus</taxon>
    </lineage>
</organism>
<accession>A0A3M0GYF5</accession>
<dbReference type="SUPFAM" id="SSF46785">
    <property type="entry name" value="Winged helix' DNA-binding domain"/>
    <property type="match status" value="1"/>
</dbReference>
<comment type="caution">
    <text evidence="2">The sequence shown here is derived from an EMBL/GenBank/DDBJ whole genome shotgun (WGS) entry which is preliminary data.</text>
</comment>
<protein>
    <submittedName>
        <fullName evidence="2">MarR family transcriptional regulator</fullName>
    </submittedName>
</protein>
<dbReference type="SMART" id="SM00347">
    <property type="entry name" value="HTH_MARR"/>
    <property type="match status" value="1"/>
</dbReference>
<reference evidence="2 3" key="1">
    <citation type="submission" date="2018-10" db="EMBL/GenBank/DDBJ databases">
        <title>Tessaracoccus antarcticuss sp. nov., isolated from sediment.</title>
        <authorList>
            <person name="Zhou L.Y."/>
            <person name="Du Z.J."/>
        </authorList>
    </citation>
    <scope>NUCLEOTIDE SEQUENCE [LARGE SCALE GENOMIC DNA]</scope>
    <source>
        <strain evidence="2 3">JDX10</strain>
    </source>
</reference>
<name>A0A3M0GYF5_9ACTN</name>
<dbReference type="AlphaFoldDB" id="A0A3M0GYF5"/>